<feature type="compositionally biased region" description="Low complexity" evidence="6">
    <location>
        <begin position="82"/>
        <end position="94"/>
    </location>
</feature>
<keyword evidence="2" id="KW-0217">Developmental protein</keyword>
<keyword evidence="3" id="KW-0238">DNA-binding</keyword>
<feature type="compositionally biased region" description="Pro residues" evidence="6">
    <location>
        <begin position="189"/>
        <end position="212"/>
    </location>
</feature>
<feature type="compositionally biased region" description="Basic and acidic residues" evidence="6">
    <location>
        <begin position="146"/>
        <end position="158"/>
    </location>
</feature>
<keyword evidence="4" id="KW-0371">Homeobox</keyword>
<evidence type="ECO:0000256" key="1">
    <source>
        <dbReference type="ARBA" id="ARBA00004123"/>
    </source>
</evidence>
<evidence type="ECO:0000256" key="6">
    <source>
        <dbReference type="SAM" id="MobiDB-lite"/>
    </source>
</evidence>
<proteinExistence type="predicted"/>
<evidence type="ECO:0000256" key="5">
    <source>
        <dbReference type="ARBA" id="ARBA00023242"/>
    </source>
</evidence>
<dbReference type="InterPro" id="IPR001827">
    <property type="entry name" value="Homeobox_Antennapedia_CS"/>
</dbReference>
<evidence type="ECO:0000256" key="3">
    <source>
        <dbReference type="ARBA" id="ARBA00023125"/>
    </source>
</evidence>
<dbReference type="EMBL" id="CP092886">
    <property type="protein sequence ID" value="UYV83783.1"/>
    <property type="molecule type" value="Genomic_DNA"/>
</dbReference>
<sequence length="248" mass="27032">MSTYFPNAYLADLRNSAGDPYNGQTNGGDPCEQRHYIQPPYSSSPVQGATYPRFPPYDRLEIRPITSGPNSPSPPGGGGGYYPNHCGQPRQMQQGPPPPPTHAPLSHPNAYVPQDAGQNCRGSPPEQDPMSPTHYSSCKMHPAAPMHHEMPPTPRHGDCPNGGPPPLQQAPPCHSPVHSPPHQMYQPPNHGPPPNHPQPPTHPPPNSGPPPGANLQSPLYPWMRSQFGKCVRDTILKYIYVCVRAQKH</sequence>
<evidence type="ECO:0000256" key="2">
    <source>
        <dbReference type="ARBA" id="ARBA00022473"/>
    </source>
</evidence>
<dbReference type="Proteomes" id="UP001235939">
    <property type="component" value="Chromosome X"/>
</dbReference>
<accession>A0ABY6LRT0</accession>
<keyword evidence="8" id="KW-1185">Reference proteome</keyword>
<gene>
    <name evidence="7" type="ORF">LAZ67_X000120</name>
</gene>
<feature type="region of interest" description="Disordered" evidence="6">
    <location>
        <begin position="13"/>
        <end position="218"/>
    </location>
</feature>
<dbReference type="PRINTS" id="PR01217">
    <property type="entry name" value="PRICHEXTENSN"/>
</dbReference>
<evidence type="ECO:0000313" key="7">
    <source>
        <dbReference type="EMBL" id="UYV83783.1"/>
    </source>
</evidence>
<organism evidence="7 8">
    <name type="scientific">Cordylochernes scorpioides</name>
    <dbReference type="NCBI Taxonomy" id="51811"/>
    <lineage>
        <taxon>Eukaryota</taxon>
        <taxon>Metazoa</taxon>
        <taxon>Ecdysozoa</taxon>
        <taxon>Arthropoda</taxon>
        <taxon>Chelicerata</taxon>
        <taxon>Arachnida</taxon>
        <taxon>Pseudoscorpiones</taxon>
        <taxon>Cheliferoidea</taxon>
        <taxon>Chernetidae</taxon>
        <taxon>Cordylochernes</taxon>
    </lineage>
</organism>
<comment type="subcellular location">
    <subcellularLocation>
        <location evidence="1">Nucleus</location>
    </subcellularLocation>
</comment>
<reference evidence="7 8" key="1">
    <citation type="submission" date="2022-03" db="EMBL/GenBank/DDBJ databases">
        <title>A chromosomal length assembly of Cordylochernes scorpioides.</title>
        <authorList>
            <person name="Zeh D."/>
            <person name="Zeh J."/>
        </authorList>
    </citation>
    <scope>NUCLEOTIDE SEQUENCE [LARGE SCALE GENOMIC DNA]</scope>
    <source>
        <strain evidence="7">IN4F17</strain>
        <tissue evidence="7">Whole Body</tissue>
    </source>
</reference>
<dbReference type="PROSITE" id="PS00032">
    <property type="entry name" value="ANTENNAPEDIA"/>
    <property type="match status" value="1"/>
</dbReference>
<feature type="compositionally biased region" description="Low complexity" evidence="6">
    <location>
        <begin position="171"/>
        <end position="182"/>
    </location>
</feature>
<evidence type="ECO:0000313" key="8">
    <source>
        <dbReference type="Proteomes" id="UP001235939"/>
    </source>
</evidence>
<keyword evidence="5" id="KW-0539">Nucleus</keyword>
<protein>
    <submittedName>
        <fullName evidence="7">HOXB7</fullName>
    </submittedName>
</protein>
<evidence type="ECO:0000256" key="4">
    <source>
        <dbReference type="ARBA" id="ARBA00023155"/>
    </source>
</evidence>
<name>A0ABY6LRT0_9ARAC</name>